<sequence>MPERSSEVPPELYPELAAAGGLRGALAREAVRHGHRAAPLGPVEGYDPAVAACCARGEARFAVYATSTDEREFRIEISTDTGWLWGAFGSTGDLAVVDAILHAWREGASIEQLRRGWTLLAASPLEAAPPGRVVPTAWRLTLERSPVIRLGDAELAEALYAQPALRVFFPFPSHGQFSLLSSTDDPFFEEVPRAVPNGDGLWDVVLHWSRWSPHIPSRVIGSRLGARESAALIAANIPAGSGPAVEGGWPHPPPLETPVIGHIDG</sequence>
<dbReference type="RefSeq" id="WP_157841642.1">
    <property type="nucleotide sequence ID" value="NZ_JBHSJE010000004.1"/>
</dbReference>
<protein>
    <submittedName>
        <fullName evidence="2">DUF6193 family natural product biosynthesis protein</fullName>
    </submittedName>
</protein>
<feature type="region of interest" description="Disordered" evidence="1">
    <location>
        <begin position="243"/>
        <end position="265"/>
    </location>
</feature>
<dbReference type="Proteomes" id="UP001595908">
    <property type="component" value="Unassembled WGS sequence"/>
</dbReference>
<comment type="caution">
    <text evidence="2">The sequence shown here is derived from an EMBL/GenBank/DDBJ whole genome shotgun (WGS) entry which is preliminary data.</text>
</comment>
<keyword evidence="3" id="KW-1185">Reference proteome</keyword>
<dbReference type="GeneID" id="31237843"/>
<evidence type="ECO:0000256" key="1">
    <source>
        <dbReference type="SAM" id="MobiDB-lite"/>
    </source>
</evidence>
<dbReference type="EMBL" id="JBHSJE010000004">
    <property type="protein sequence ID" value="MFC4980305.1"/>
    <property type="molecule type" value="Genomic_DNA"/>
</dbReference>
<accession>A0ABV9V8L3</accession>
<dbReference type="InterPro" id="IPR045682">
    <property type="entry name" value="DUF6193"/>
</dbReference>
<evidence type="ECO:0000313" key="3">
    <source>
        <dbReference type="Proteomes" id="UP001595908"/>
    </source>
</evidence>
<proteinExistence type="predicted"/>
<name>A0ABV9V8L3_STRAZ</name>
<dbReference type="Pfam" id="PF19692">
    <property type="entry name" value="DUF6193"/>
    <property type="match status" value="1"/>
</dbReference>
<reference evidence="3" key="1">
    <citation type="journal article" date="2019" name="Int. J. Syst. Evol. Microbiol.">
        <title>The Global Catalogue of Microorganisms (GCM) 10K type strain sequencing project: providing services to taxonomists for standard genome sequencing and annotation.</title>
        <authorList>
            <consortium name="The Broad Institute Genomics Platform"/>
            <consortium name="The Broad Institute Genome Sequencing Center for Infectious Disease"/>
            <person name="Wu L."/>
            <person name="Ma J."/>
        </authorList>
    </citation>
    <scope>NUCLEOTIDE SEQUENCE [LARGE SCALE GENOMIC DNA]</scope>
    <source>
        <strain evidence="3">ICMP 257</strain>
    </source>
</reference>
<gene>
    <name evidence="2" type="ORF">ACFPL4_18435</name>
</gene>
<evidence type="ECO:0000313" key="2">
    <source>
        <dbReference type="EMBL" id="MFC4980305.1"/>
    </source>
</evidence>
<organism evidence="2 3">
    <name type="scientific">Streptomyces atroolivaceus</name>
    <dbReference type="NCBI Taxonomy" id="66869"/>
    <lineage>
        <taxon>Bacteria</taxon>
        <taxon>Bacillati</taxon>
        <taxon>Actinomycetota</taxon>
        <taxon>Actinomycetes</taxon>
        <taxon>Kitasatosporales</taxon>
        <taxon>Streptomycetaceae</taxon>
        <taxon>Streptomyces</taxon>
    </lineage>
</organism>